<dbReference type="InParanoid" id="A0A1V9Y135"/>
<dbReference type="PRINTS" id="PR00123">
    <property type="entry name" value="ATPASEA"/>
</dbReference>
<keyword evidence="7" id="KW-1133">Transmembrane helix</keyword>
<dbReference type="STRING" id="418985.A0A1V9Y135"/>
<dbReference type="GO" id="GO:0045259">
    <property type="term" value="C:proton-transporting ATP synthase complex"/>
    <property type="evidence" value="ECO:0007669"/>
    <property type="project" value="UniProtKB-KW"/>
</dbReference>
<protein>
    <recommendedName>
        <fullName evidence="11">F-ATPase protein 6</fullName>
    </recommendedName>
</protein>
<evidence type="ECO:0000256" key="3">
    <source>
        <dbReference type="ARBA" id="ARBA00022448"/>
    </source>
</evidence>
<evidence type="ECO:0000313" key="12">
    <source>
        <dbReference type="EMBL" id="OQR79318.1"/>
    </source>
</evidence>
<sequence>LIIFNLLLKFNNFIKHLVPLGTPIILSSFIVIIETLRNLIRPSILAIRLTANIIAGHLEQQQFSMKEISSFVVDYSVQPEWRAQWICCFLIL</sequence>
<organism evidence="12 13">
    <name type="scientific">Tropilaelaps mercedesae</name>
    <dbReference type="NCBI Taxonomy" id="418985"/>
    <lineage>
        <taxon>Eukaryota</taxon>
        <taxon>Metazoa</taxon>
        <taxon>Ecdysozoa</taxon>
        <taxon>Arthropoda</taxon>
        <taxon>Chelicerata</taxon>
        <taxon>Arachnida</taxon>
        <taxon>Acari</taxon>
        <taxon>Parasitiformes</taxon>
        <taxon>Mesostigmata</taxon>
        <taxon>Gamasina</taxon>
        <taxon>Dermanyssoidea</taxon>
        <taxon>Laelapidae</taxon>
        <taxon>Tropilaelaps</taxon>
    </lineage>
</organism>
<evidence type="ECO:0000256" key="2">
    <source>
        <dbReference type="ARBA" id="ARBA00006810"/>
    </source>
</evidence>
<dbReference type="OrthoDB" id="6511606at2759"/>
<keyword evidence="10" id="KW-0066">ATP synthesis</keyword>
<dbReference type="Proteomes" id="UP000192247">
    <property type="component" value="Unassembled WGS sequence"/>
</dbReference>
<keyword evidence="5" id="KW-0812">Transmembrane</keyword>
<dbReference type="EMBL" id="MNPL01001252">
    <property type="protein sequence ID" value="OQR79318.1"/>
    <property type="molecule type" value="Genomic_DNA"/>
</dbReference>
<name>A0A1V9Y135_9ACAR</name>
<keyword evidence="8" id="KW-0406">Ion transport</keyword>
<evidence type="ECO:0000256" key="9">
    <source>
        <dbReference type="ARBA" id="ARBA00023136"/>
    </source>
</evidence>
<keyword evidence="4" id="KW-0138">CF(0)</keyword>
<comment type="caution">
    <text evidence="12">The sequence shown here is derived from an EMBL/GenBank/DDBJ whole genome shotgun (WGS) entry which is preliminary data.</text>
</comment>
<dbReference type="Gene3D" id="1.20.120.220">
    <property type="entry name" value="ATP synthase, F0 complex, subunit A"/>
    <property type="match status" value="1"/>
</dbReference>
<gene>
    <name evidence="12" type="ORF">BIW11_05823</name>
</gene>
<accession>A0A1V9Y135</accession>
<reference evidence="12 13" key="1">
    <citation type="journal article" date="2017" name="Gigascience">
        <title>Draft genome of the honey bee ectoparasitic mite, Tropilaelaps mercedesae, is shaped by the parasitic life history.</title>
        <authorList>
            <person name="Dong X."/>
            <person name="Armstrong S.D."/>
            <person name="Xia D."/>
            <person name="Makepeace B.L."/>
            <person name="Darby A.C."/>
            <person name="Kadowaki T."/>
        </authorList>
    </citation>
    <scope>NUCLEOTIDE SEQUENCE [LARGE SCALE GENOMIC DNA]</scope>
    <source>
        <strain evidence="12">Wuxi-XJTLU</strain>
    </source>
</reference>
<dbReference type="SUPFAM" id="SSF81336">
    <property type="entry name" value="F1F0 ATP synthase subunit A"/>
    <property type="match status" value="1"/>
</dbReference>
<keyword evidence="3" id="KW-0813">Transport</keyword>
<dbReference type="Pfam" id="PF00119">
    <property type="entry name" value="ATP-synt_A"/>
    <property type="match status" value="1"/>
</dbReference>
<evidence type="ECO:0000256" key="6">
    <source>
        <dbReference type="ARBA" id="ARBA00022781"/>
    </source>
</evidence>
<dbReference type="InterPro" id="IPR045083">
    <property type="entry name" value="ATP_synth_F0_asu_bact/mt"/>
</dbReference>
<feature type="non-terminal residue" evidence="12">
    <location>
        <position position="1"/>
    </location>
</feature>
<evidence type="ECO:0000313" key="13">
    <source>
        <dbReference type="Proteomes" id="UP000192247"/>
    </source>
</evidence>
<keyword evidence="13" id="KW-1185">Reference proteome</keyword>
<dbReference type="GO" id="GO:0046933">
    <property type="term" value="F:proton-transporting ATP synthase activity, rotational mechanism"/>
    <property type="evidence" value="ECO:0007669"/>
    <property type="project" value="TreeGrafter"/>
</dbReference>
<dbReference type="AlphaFoldDB" id="A0A1V9Y135"/>
<keyword evidence="9" id="KW-0472">Membrane</keyword>
<dbReference type="InterPro" id="IPR035908">
    <property type="entry name" value="F0_ATP_A_sf"/>
</dbReference>
<evidence type="ECO:0000256" key="7">
    <source>
        <dbReference type="ARBA" id="ARBA00022989"/>
    </source>
</evidence>
<dbReference type="InterPro" id="IPR000568">
    <property type="entry name" value="ATP_synth_F0_asu"/>
</dbReference>
<evidence type="ECO:0000256" key="4">
    <source>
        <dbReference type="ARBA" id="ARBA00022547"/>
    </source>
</evidence>
<keyword evidence="6" id="KW-0375">Hydrogen ion transport</keyword>
<evidence type="ECO:0000256" key="11">
    <source>
        <dbReference type="ARBA" id="ARBA00032954"/>
    </source>
</evidence>
<proteinExistence type="inferred from homology"/>
<evidence type="ECO:0000256" key="8">
    <source>
        <dbReference type="ARBA" id="ARBA00023065"/>
    </source>
</evidence>
<dbReference type="PANTHER" id="PTHR11410">
    <property type="entry name" value="ATP SYNTHASE SUBUNIT A"/>
    <property type="match status" value="1"/>
</dbReference>
<comment type="similarity">
    <text evidence="2">Belongs to the ATPase A chain family.</text>
</comment>
<evidence type="ECO:0000256" key="1">
    <source>
        <dbReference type="ARBA" id="ARBA00004141"/>
    </source>
</evidence>
<evidence type="ECO:0000256" key="10">
    <source>
        <dbReference type="ARBA" id="ARBA00023310"/>
    </source>
</evidence>
<dbReference type="PANTHER" id="PTHR11410:SF0">
    <property type="entry name" value="ATP SYNTHASE SUBUNIT A"/>
    <property type="match status" value="1"/>
</dbReference>
<evidence type="ECO:0000256" key="5">
    <source>
        <dbReference type="ARBA" id="ARBA00022692"/>
    </source>
</evidence>
<comment type="subcellular location">
    <subcellularLocation>
        <location evidence="1">Membrane</location>
        <topology evidence="1">Multi-pass membrane protein</topology>
    </subcellularLocation>
</comment>